<gene>
    <name evidence="2" type="ORF">RRG08_031292</name>
</gene>
<dbReference type="Proteomes" id="UP001283361">
    <property type="component" value="Unassembled WGS sequence"/>
</dbReference>
<comment type="caution">
    <text evidence="2">The sequence shown here is derived from an EMBL/GenBank/DDBJ whole genome shotgun (WGS) entry which is preliminary data.</text>
</comment>
<name>A0AAE1AK78_9GAST</name>
<reference evidence="2" key="1">
    <citation type="journal article" date="2023" name="G3 (Bethesda)">
        <title>A reference genome for the long-term kleptoplast-retaining sea slug Elysia crispata morphotype clarki.</title>
        <authorList>
            <person name="Eastman K.E."/>
            <person name="Pendleton A.L."/>
            <person name="Shaikh M.A."/>
            <person name="Suttiyut T."/>
            <person name="Ogas R."/>
            <person name="Tomko P."/>
            <person name="Gavelis G."/>
            <person name="Widhalm J.R."/>
            <person name="Wisecaver J.H."/>
        </authorList>
    </citation>
    <scope>NUCLEOTIDE SEQUENCE</scope>
    <source>
        <strain evidence="2">ECLA1</strain>
    </source>
</reference>
<keyword evidence="3" id="KW-1185">Reference proteome</keyword>
<proteinExistence type="predicted"/>
<organism evidence="2 3">
    <name type="scientific">Elysia crispata</name>
    <name type="common">lettuce slug</name>
    <dbReference type="NCBI Taxonomy" id="231223"/>
    <lineage>
        <taxon>Eukaryota</taxon>
        <taxon>Metazoa</taxon>
        <taxon>Spiralia</taxon>
        <taxon>Lophotrochozoa</taxon>
        <taxon>Mollusca</taxon>
        <taxon>Gastropoda</taxon>
        <taxon>Heterobranchia</taxon>
        <taxon>Euthyneura</taxon>
        <taxon>Panpulmonata</taxon>
        <taxon>Sacoglossa</taxon>
        <taxon>Placobranchoidea</taxon>
        <taxon>Plakobranchidae</taxon>
        <taxon>Elysia</taxon>
    </lineage>
</organism>
<protein>
    <submittedName>
        <fullName evidence="2">Uncharacterized protein</fullName>
    </submittedName>
</protein>
<dbReference type="EMBL" id="JAWDGP010001753">
    <property type="protein sequence ID" value="KAK3788636.1"/>
    <property type="molecule type" value="Genomic_DNA"/>
</dbReference>
<accession>A0AAE1AK78</accession>
<sequence length="74" mass="8400">MRKYNRADETSVQSHQTVGVHHEGPSDFHWTGRLVDLAVSTPQVRSVDVARLGKITRKMFLSQEVIFPDYATTT</sequence>
<dbReference type="AlphaFoldDB" id="A0AAE1AK78"/>
<evidence type="ECO:0000256" key="1">
    <source>
        <dbReference type="SAM" id="MobiDB-lite"/>
    </source>
</evidence>
<evidence type="ECO:0000313" key="2">
    <source>
        <dbReference type="EMBL" id="KAK3788636.1"/>
    </source>
</evidence>
<evidence type="ECO:0000313" key="3">
    <source>
        <dbReference type="Proteomes" id="UP001283361"/>
    </source>
</evidence>
<feature type="region of interest" description="Disordered" evidence="1">
    <location>
        <begin position="1"/>
        <end position="26"/>
    </location>
</feature>